<proteinExistence type="predicted"/>
<gene>
    <name evidence="2" type="ORF">Gferi_06880</name>
</gene>
<dbReference type="AlphaFoldDB" id="A0A1D8GEK0"/>
<dbReference type="InterPro" id="IPR029044">
    <property type="entry name" value="Nucleotide-diphossugar_trans"/>
</dbReference>
<sequence length="309" mass="37182">MNRFYFTTVVSSEYLYKMLVMHQTLRHHCTDFTLFILCADDEIYRILQELKLPDTKLLSVQDVENDAIRKAKADRSYLEFCWTLKPVTLNHVMKHYQDADYYAHLDGDLCFFTEPDHIFNEAPEASLYLVEHRYSSRFQNYENQHGRFNTGFVGCRNTEIAKKAVQWWEERCLERCPEKPDVMHKVYGDQRYVERWPELFEDVHSINGKGVNAAAWNIEKYRVSRGNKQVYVDQDQLVFYHFSGFKILEENEFNLSWFYPIKEDAVNIIYLPYMHLIKENIKKIRRIYPAFQRGLHERNPAFIVHRYKL</sequence>
<dbReference type="SUPFAM" id="SSF53448">
    <property type="entry name" value="Nucleotide-diphospho-sugar transferases"/>
    <property type="match status" value="1"/>
</dbReference>
<dbReference type="STRING" id="1424294.Gferi_06880"/>
<evidence type="ECO:0000313" key="2">
    <source>
        <dbReference type="EMBL" id="AOT69318.1"/>
    </source>
</evidence>
<dbReference type="RefSeq" id="WP_069974884.1">
    <property type="nucleotide sequence ID" value="NZ_CP017269.1"/>
</dbReference>
<dbReference type="InterPro" id="IPR005069">
    <property type="entry name" value="Nucl-diP-sugar_transferase"/>
</dbReference>
<evidence type="ECO:0000313" key="3">
    <source>
        <dbReference type="Proteomes" id="UP000095743"/>
    </source>
</evidence>
<dbReference type="EMBL" id="CP017269">
    <property type="protein sequence ID" value="AOT69318.1"/>
    <property type="molecule type" value="Genomic_DNA"/>
</dbReference>
<feature type="domain" description="Nucleotide-diphospho-sugar transferase" evidence="1">
    <location>
        <begin position="34"/>
        <end position="186"/>
    </location>
</feature>
<evidence type="ECO:0000259" key="1">
    <source>
        <dbReference type="Pfam" id="PF03407"/>
    </source>
</evidence>
<accession>A0A1D8GEK0</accession>
<protein>
    <recommendedName>
        <fullName evidence="1">Nucleotide-diphospho-sugar transferase domain-containing protein</fullName>
    </recommendedName>
</protein>
<dbReference type="KEGG" id="gfe:Gferi_06880"/>
<name>A0A1D8GEK0_9FIRM</name>
<reference evidence="2 3" key="1">
    <citation type="submission" date="2016-09" db="EMBL/GenBank/DDBJ databases">
        <title>Genomic analysis reveals versatility of anaerobic energy metabolism of Geosporobacter ferrireducens IRF9 of phylum Firmicutes.</title>
        <authorList>
            <person name="Kim S.-J."/>
        </authorList>
    </citation>
    <scope>NUCLEOTIDE SEQUENCE [LARGE SCALE GENOMIC DNA]</scope>
    <source>
        <strain evidence="2 3">IRF9</strain>
    </source>
</reference>
<organism evidence="2 3">
    <name type="scientific">Geosporobacter ferrireducens</name>
    <dbReference type="NCBI Taxonomy" id="1424294"/>
    <lineage>
        <taxon>Bacteria</taxon>
        <taxon>Bacillati</taxon>
        <taxon>Bacillota</taxon>
        <taxon>Clostridia</taxon>
        <taxon>Peptostreptococcales</taxon>
        <taxon>Thermotaleaceae</taxon>
        <taxon>Geosporobacter</taxon>
    </lineage>
</organism>
<dbReference type="Pfam" id="PF03407">
    <property type="entry name" value="Nucleotid_trans"/>
    <property type="match status" value="1"/>
</dbReference>
<keyword evidence="3" id="KW-1185">Reference proteome</keyword>
<dbReference type="Gene3D" id="3.90.550.10">
    <property type="entry name" value="Spore Coat Polysaccharide Biosynthesis Protein SpsA, Chain A"/>
    <property type="match status" value="1"/>
</dbReference>
<dbReference type="Proteomes" id="UP000095743">
    <property type="component" value="Chromosome"/>
</dbReference>